<feature type="region of interest" description="Disordered" evidence="1">
    <location>
        <begin position="1"/>
        <end position="24"/>
    </location>
</feature>
<organism evidence="2 3">
    <name type="scientific">Terfezia boudieri ATCC MYA-4762</name>
    <dbReference type="NCBI Taxonomy" id="1051890"/>
    <lineage>
        <taxon>Eukaryota</taxon>
        <taxon>Fungi</taxon>
        <taxon>Dikarya</taxon>
        <taxon>Ascomycota</taxon>
        <taxon>Pezizomycotina</taxon>
        <taxon>Pezizomycetes</taxon>
        <taxon>Pezizales</taxon>
        <taxon>Pezizaceae</taxon>
        <taxon>Terfezia</taxon>
    </lineage>
</organism>
<proteinExistence type="predicted"/>
<evidence type="ECO:0000313" key="2">
    <source>
        <dbReference type="EMBL" id="RPB18944.1"/>
    </source>
</evidence>
<dbReference type="EMBL" id="ML121603">
    <property type="protein sequence ID" value="RPB18944.1"/>
    <property type="molecule type" value="Genomic_DNA"/>
</dbReference>
<dbReference type="OrthoDB" id="4363545at2759"/>
<keyword evidence="3" id="KW-1185">Reference proteome</keyword>
<dbReference type="Proteomes" id="UP000267821">
    <property type="component" value="Unassembled WGS sequence"/>
</dbReference>
<gene>
    <name evidence="2" type="ORF">L211DRAFT_853650</name>
</gene>
<evidence type="ECO:0000313" key="3">
    <source>
        <dbReference type="Proteomes" id="UP000267821"/>
    </source>
</evidence>
<dbReference type="AlphaFoldDB" id="A0A3N4L7Q7"/>
<dbReference type="InParanoid" id="A0A3N4L7Q7"/>
<protein>
    <submittedName>
        <fullName evidence="2">Uncharacterized protein</fullName>
    </submittedName>
</protein>
<evidence type="ECO:0000256" key="1">
    <source>
        <dbReference type="SAM" id="MobiDB-lite"/>
    </source>
</evidence>
<sequence length="391" mass="43261">MATNKRKVLATDCNAPTDSTNPEPCRPKFAAISPDTLGDILLTLQGSLPPQLHSVLAPLAALLPPNTPVSIPVKKLTFQRIVAVFGLIFSEHYLDRESHFVLIPRHGENDVLDIELINHTCSGSLLRFNFLYGNIFPRETEAACRIAVDQAILEAIAITSRMADDWRTATKHSDSTLANIEQNLRDLRRRTPIHIARRVQCLAEVKITSPIHRQQDSQPSKAVVYTGRADYAVSTRDPATNRVTSYLILVEAKNEALFTHARAEVLGYVACIWEGRKEKGARTDCTTYGLATDGLKWQVVMIDHDGVVKEGKLLDARLDGWSAVLQMLVALIKRAGELQTPKNSPQKPGYAEAGVEIVTTMDDGDQVQYEANFLAHVETLTEEDGGIFLDM</sequence>
<reference evidence="2 3" key="1">
    <citation type="journal article" date="2018" name="Nat. Ecol. Evol.">
        <title>Pezizomycetes genomes reveal the molecular basis of ectomycorrhizal truffle lifestyle.</title>
        <authorList>
            <person name="Murat C."/>
            <person name="Payen T."/>
            <person name="Noel B."/>
            <person name="Kuo A."/>
            <person name="Morin E."/>
            <person name="Chen J."/>
            <person name="Kohler A."/>
            <person name="Krizsan K."/>
            <person name="Balestrini R."/>
            <person name="Da Silva C."/>
            <person name="Montanini B."/>
            <person name="Hainaut M."/>
            <person name="Levati E."/>
            <person name="Barry K.W."/>
            <person name="Belfiori B."/>
            <person name="Cichocki N."/>
            <person name="Clum A."/>
            <person name="Dockter R.B."/>
            <person name="Fauchery L."/>
            <person name="Guy J."/>
            <person name="Iotti M."/>
            <person name="Le Tacon F."/>
            <person name="Lindquist E.A."/>
            <person name="Lipzen A."/>
            <person name="Malagnac F."/>
            <person name="Mello A."/>
            <person name="Molinier V."/>
            <person name="Miyauchi S."/>
            <person name="Poulain J."/>
            <person name="Riccioni C."/>
            <person name="Rubini A."/>
            <person name="Sitrit Y."/>
            <person name="Splivallo R."/>
            <person name="Traeger S."/>
            <person name="Wang M."/>
            <person name="Zifcakova L."/>
            <person name="Wipf D."/>
            <person name="Zambonelli A."/>
            <person name="Paolocci F."/>
            <person name="Nowrousian M."/>
            <person name="Ottonello S."/>
            <person name="Baldrian P."/>
            <person name="Spatafora J.W."/>
            <person name="Henrissat B."/>
            <person name="Nagy L.G."/>
            <person name="Aury J.M."/>
            <person name="Wincker P."/>
            <person name="Grigoriev I.V."/>
            <person name="Bonfante P."/>
            <person name="Martin F.M."/>
        </authorList>
    </citation>
    <scope>NUCLEOTIDE SEQUENCE [LARGE SCALE GENOMIC DNA]</scope>
    <source>
        <strain evidence="2 3">ATCC MYA-4762</strain>
    </source>
</reference>
<dbReference type="STRING" id="1051890.A0A3N4L7Q7"/>
<name>A0A3N4L7Q7_9PEZI</name>
<accession>A0A3N4L7Q7</accession>